<dbReference type="InterPro" id="IPR017441">
    <property type="entry name" value="Protein_kinase_ATP_BS"/>
</dbReference>
<dbReference type="Pfam" id="PF07714">
    <property type="entry name" value="PK_Tyr_Ser-Thr"/>
    <property type="match status" value="1"/>
</dbReference>
<dbReference type="GO" id="GO:0004672">
    <property type="term" value="F:protein kinase activity"/>
    <property type="evidence" value="ECO:0007669"/>
    <property type="project" value="InterPro"/>
</dbReference>
<dbReference type="GO" id="GO:0035556">
    <property type="term" value="P:intracellular signal transduction"/>
    <property type="evidence" value="ECO:0007669"/>
    <property type="project" value="TreeGrafter"/>
</dbReference>
<dbReference type="GO" id="GO:0008063">
    <property type="term" value="P:Toll signaling pathway"/>
    <property type="evidence" value="ECO:0007669"/>
    <property type="project" value="TreeGrafter"/>
</dbReference>
<dbReference type="OrthoDB" id="4062651at2759"/>
<evidence type="ECO:0000313" key="3">
    <source>
        <dbReference type="EMBL" id="CAD2137223.1"/>
    </source>
</evidence>
<organism evidence="3 4">
    <name type="scientific">Meloidogyne enterolobii</name>
    <name type="common">Root-knot nematode worm</name>
    <name type="synonym">Meloidogyne mayaguensis</name>
    <dbReference type="NCBI Taxonomy" id="390850"/>
    <lineage>
        <taxon>Eukaryota</taxon>
        <taxon>Metazoa</taxon>
        <taxon>Ecdysozoa</taxon>
        <taxon>Nematoda</taxon>
        <taxon>Chromadorea</taxon>
        <taxon>Rhabditida</taxon>
        <taxon>Tylenchina</taxon>
        <taxon>Tylenchomorpha</taxon>
        <taxon>Tylenchoidea</taxon>
        <taxon>Meloidogynidae</taxon>
        <taxon>Meloidogyninae</taxon>
        <taxon>Meloidogyne</taxon>
    </lineage>
</organism>
<dbReference type="GO" id="GO:0005737">
    <property type="term" value="C:cytoplasm"/>
    <property type="evidence" value="ECO:0007669"/>
    <property type="project" value="TreeGrafter"/>
</dbReference>
<dbReference type="GO" id="GO:0005886">
    <property type="term" value="C:plasma membrane"/>
    <property type="evidence" value="ECO:0007669"/>
    <property type="project" value="TreeGrafter"/>
</dbReference>
<dbReference type="InterPro" id="IPR001245">
    <property type="entry name" value="Ser-Thr/Tyr_kinase_cat_dom"/>
</dbReference>
<dbReference type="EMBL" id="CAJEWN010000019">
    <property type="protein sequence ID" value="CAD2137223.1"/>
    <property type="molecule type" value="Genomic_DNA"/>
</dbReference>
<reference evidence="3 4" key="1">
    <citation type="submission" date="2020-08" db="EMBL/GenBank/DDBJ databases">
        <authorList>
            <person name="Koutsovoulos G."/>
            <person name="Danchin GJ E."/>
        </authorList>
    </citation>
    <scope>NUCLEOTIDE SEQUENCE [LARGE SCALE GENOMIC DNA]</scope>
</reference>
<dbReference type="InterPro" id="IPR011029">
    <property type="entry name" value="DEATH-like_dom_sf"/>
</dbReference>
<protein>
    <recommendedName>
        <fullName evidence="2">Protein kinase domain-containing protein</fullName>
    </recommendedName>
</protein>
<keyword evidence="1" id="KW-0547">Nucleotide-binding</keyword>
<evidence type="ECO:0000256" key="1">
    <source>
        <dbReference type="PROSITE-ProRule" id="PRU10141"/>
    </source>
</evidence>
<name>A0A6V7TYD7_MELEN</name>
<proteinExistence type="predicted"/>
<dbReference type="AlphaFoldDB" id="A0A6V7TYD7"/>
<dbReference type="SUPFAM" id="SSF47986">
    <property type="entry name" value="DEATH domain"/>
    <property type="match status" value="1"/>
</dbReference>
<dbReference type="PANTHER" id="PTHR24419:SF34">
    <property type="entry name" value="PROTEIN TUBE-RELATED"/>
    <property type="match status" value="1"/>
</dbReference>
<accession>A0A6V7TYD7</accession>
<keyword evidence="1" id="KW-0067">ATP-binding</keyword>
<dbReference type="GO" id="GO:0031349">
    <property type="term" value="P:positive regulation of defense response"/>
    <property type="evidence" value="ECO:0007669"/>
    <property type="project" value="UniProtKB-ARBA"/>
</dbReference>
<sequence>MTTSDNLESPIYVFQLPARIVNELATLLDPGDCWETIAFLMPGIQDIDTEACKKLAVTSDGHPTETLLRIWGSKGYRILDLYKIFFRAKLIRCMQILLPFVEPKFHKFAQVCDEEPQQQQQAPFPSIGRNNLINNNLNESKKASVVKQGSFGVYSRKVSSAESAPQSLPEQQHSSASNAILTGLQSTLTVPYSDIIIATQNWASEQILGKGGYGVVYKGNWKHTEVAVKRIQGKKNGRGEEFEQHQKERLRQSLQELRTLAKFRHDNILSLYGYSLDGPEPCLIYQFMSNGSLEDRLLCRNSTPPLDWPLRLSISKGVSCGLHFLHTTGLDGGVKMAEILSDKRIVIGDNQQYKQIFELLIMLGIACTKNDRF</sequence>
<comment type="caution">
    <text evidence="3">The sequence shown here is derived from an EMBL/GenBank/DDBJ whole genome shotgun (WGS) entry which is preliminary data.</text>
</comment>
<dbReference type="Proteomes" id="UP000580250">
    <property type="component" value="Unassembled WGS sequence"/>
</dbReference>
<dbReference type="InterPro" id="IPR000719">
    <property type="entry name" value="Prot_kinase_dom"/>
</dbReference>
<dbReference type="SUPFAM" id="SSF56112">
    <property type="entry name" value="Protein kinase-like (PK-like)"/>
    <property type="match status" value="1"/>
</dbReference>
<dbReference type="GO" id="GO:0019221">
    <property type="term" value="P:cytokine-mediated signaling pathway"/>
    <property type="evidence" value="ECO:0007669"/>
    <property type="project" value="TreeGrafter"/>
</dbReference>
<dbReference type="PANTHER" id="PTHR24419">
    <property type="entry name" value="INTERLEUKIN-1 RECEPTOR-ASSOCIATED KINASE"/>
    <property type="match status" value="1"/>
</dbReference>
<dbReference type="Gene3D" id="1.10.510.10">
    <property type="entry name" value="Transferase(Phosphotransferase) domain 1"/>
    <property type="match status" value="1"/>
</dbReference>
<evidence type="ECO:0000259" key="2">
    <source>
        <dbReference type="PROSITE" id="PS50011"/>
    </source>
</evidence>
<dbReference type="Gene3D" id="1.10.533.10">
    <property type="entry name" value="Death Domain, Fas"/>
    <property type="match status" value="1"/>
</dbReference>
<feature type="binding site" evidence="1">
    <location>
        <position position="229"/>
    </location>
    <ligand>
        <name>ATP</name>
        <dbReference type="ChEBI" id="CHEBI:30616"/>
    </ligand>
</feature>
<gene>
    <name evidence="3" type="ORF">MENT_LOCUS5360</name>
</gene>
<dbReference type="GO" id="GO:0071222">
    <property type="term" value="P:cellular response to lipopolysaccharide"/>
    <property type="evidence" value="ECO:0007669"/>
    <property type="project" value="TreeGrafter"/>
</dbReference>
<dbReference type="InterPro" id="IPR011009">
    <property type="entry name" value="Kinase-like_dom_sf"/>
</dbReference>
<dbReference type="GO" id="GO:1902533">
    <property type="term" value="P:positive regulation of intracellular signal transduction"/>
    <property type="evidence" value="ECO:0007669"/>
    <property type="project" value="UniProtKB-ARBA"/>
</dbReference>
<dbReference type="PROSITE" id="PS00107">
    <property type="entry name" value="PROTEIN_KINASE_ATP"/>
    <property type="match status" value="1"/>
</dbReference>
<dbReference type="GO" id="GO:0005524">
    <property type="term" value="F:ATP binding"/>
    <property type="evidence" value="ECO:0007669"/>
    <property type="project" value="UniProtKB-UniRule"/>
</dbReference>
<evidence type="ECO:0000313" key="4">
    <source>
        <dbReference type="Proteomes" id="UP000580250"/>
    </source>
</evidence>
<dbReference type="GO" id="GO:0005634">
    <property type="term" value="C:nucleus"/>
    <property type="evidence" value="ECO:0007669"/>
    <property type="project" value="TreeGrafter"/>
</dbReference>
<dbReference type="PROSITE" id="PS50011">
    <property type="entry name" value="PROTEIN_KINASE_DOM"/>
    <property type="match status" value="1"/>
</dbReference>
<feature type="domain" description="Protein kinase" evidence="2">
    <location>
        <begin position="202"/>
        <end position="373"/>
    </location>
</feature>